<evidence type="ECO:0000313" key="9">
    <source>
        <dbReference type="EnsemblPlants" id="QL10p035603:mrna"/>
    </source>
</evidence>
<dbReference type="InterPro" id="IPR026992">
    <property type="entry name" value="DIOX_N"/>
</dbReference>
<dbReference type="Gramene" id="QL10p035603:mrna">
    <property type="protein sequence ID" value="QL10p035603:mrna"/>
    <property type="gene ID" value="QL10p035603"/>
</dbReference>
<dbReference type="GeneID" id="115962786"/>
<dbReference type="InParanoid" id="A0A7N2MR13"/>
<accession>A0A7N2MR13</accession>
<keyword evidence="5 7" id="KW-0408">Iron</keyword>
<keyword evidence="3" id="KW-0223">Dioxygenase</keyword>
<evidence type="ECO:0000256" key="5">
    <source>
        <dbReference type="ARBA" id="ARBA00023004"/>
    </source>
</evidence>
<dbReference type="EMBL" id="LRBV02000010">
    <property type="status" value="NOT_ANNOTATED_CDS"/>
    <property type="molecule type" value="Genomic_DNA"/>
</dbReference>
<gene>
    <name evidence="9" type="primary">LOC115962786</name>
</gene>
<comment type="function">
    <text evidence="6">Probable 2-oxoglutarate-dependent dioxygenase that may be involved in glucosinolates biosynthesis. May play a role in the production of aliphatic glucosinolates.</text>
</comment>
<evidence type="ECO:0000256" key="6">
    <source>
        <dbReference type="ARBA" id="ARBA00057022"/>
    </source>
</evidence>
<evidence type="ECO:0000256" key="7">
    <source>
        <dbReference type="RuleBase" id="RU003682"/>
    </source>
</evidence>
<dbReference type="InterPro" id="IPR027443">
    <property type="entry name" value="IPNS-like_sf"/>
</dbReference>
<dbReference type="PROSITE" id="PS51471">
    <property type="entry name" value="FE2OG_OXY"/>
    <property type="match status" value="1"/>
</dbReference>
<dbReference type="FunFam" id="2.60.120.330:FF:000022">
    <property type="entry name" value="Probable 2-oxoglutarate-dependent dioxygenase AOP1.2"/>
    <property type="match status" value="1"/>
</dbReference>
<dbReference type="OrthoDB" id="288590at2759"/>
<keyword evidence="2 7" id="KW-0479">Metal-binding</keyword>
<dbReference type="Pfam" id="PF14226">
    <property type="entry name" value="DIOX_N"/>
    <property type="match status" value="1"/>
</dbReference>
<dbReference type="PANTHER" id="PTHR47990">
    <property type="entry name" value="2-OXOGLUTARATE (2OG) AND FE(II)-DEPENDENT OXYGENASE SUPERFAMILY PROTEIN-RELATED"/>
    <property type="match status" value="1"/>
</dbReference>
<evidence type="ECO:0000256" key="1">
    <source>
        <dbReference type="ARBA" id="ARBA00008056"/>
    </source>
</evidence>
<keyword evidence="10" id="KW-1185">Reference proteome</keyword>
<evidence type="ECO:0000256" key="4">
    <source>
        <dbReference type="ARBA" id="ARBA00023002"/>
    </source>
</evidence>
<name>A0A7N2MR13_QUELO</name>
<comment type="similarity">
    <text evidence="1 7">Belongs to the iron/ascorbate-dependent oxidoreductase family.</text>
</comment>
<proteinExistence type="inferred from homology"/>
<protein>
    <recommendedName>
        <fullName evidence="8">Fe2OG dioxygenase domain-containing protein</fullName>
    </recommendedName>
</protein>
<dbReference type="SUPFAM" id="SSF51197">
    <property type="entry name" value="Clavaminate synthase-like"/>
    <property type="match status" value="1"/>
</dbReference>
<dbReference type="GO" id="GO:0046872">
    <property type="term" value="F:metal ion binding"/>
    <property type="evidence" value="ECO:0007669"/>
    <property type="project" value="UniProtKB-KW"/>
</dbReference>
<dbReference type="OMA" id="VHAVTHK"/>
<dbReference type="EnsemblPlants" id="QL10p035603:mrna">
    <property type="protein sequence ID" value="QL10p035603:mrna"/>
    <property type="gene ID" value="QL10p035603"/>
</dbReference>
<dbReference type="AlphaFoldDB" id="A0A7N2MR13"/>
<feature type="domain" description="Fe2OG dioxygenase" evidence="8">
    <location>
        <begin position="164"/>
        <end position="266"/>
    </location>
</feature>
<evidence type="ECO:0000256" key="3">
    <source>
        <dbReference type="ARBA" id="ARBA00022964"/>
    </source>
</evidence>
<keyword evidence="4 7" id="KW-0560">Oxidoreductase</keyword>
<dbReference type="RefSeq" id="XP_030937519.1">
    <property type="nucleotide sequence ID" value="XM_031081659.1"/>
</dbReference>
<sequence>MPSQEQPRLPIIDFSPNKLKSGTSHWVSICNNVRQALEDYGCFVASYDDKVISSELHNSVFDLLVDLFDLPLATKTQNTSGKPYHGYFGQNPYMPLNESMGIEDAQILSRTQNFTNLMWPRGNKRFCDTIYSYSRIVSQLERSVKSMVFESYGVNKYFDSYINSTTYLLRLIKYSVPNENESNIGAMSHTDKSFLTILHQNDVSGLEIKTKDDRWIHFEPSPSSFIFLAGEAFTAWSNGRIYSPHHRVVMREDKDRYSLALFSFNSGTIQTPKELVDDENPLQFKPFDHQGFLRFYSTDEGQRHPCTIKAYCGVAF</sequence>
<dbReference type="GO" id="GO:0051213">
    <property type="term" value="F:dioxygenase activity"/>
    <property type="evidence" value="ECO:0007669"/>
    <property type="project" value="UniProtKB-KW"/>
</dbReference>
<evidence type="ECO:0000259" key="8">
    <source>
        <dbReference type="PROSITE" id="PS51471"/>
    </source>
</evidence>
<dbReference type="KEGG" id="qlo:115962786"/>
<evidence type="ECO:0000256" key="2">
    <source>
        <dbReference type="ARBA" id="ARBA00022723"/>
    </source>
</evidence>
<evidence type="ECO:0000313" key="10">
    <source>
        <dbReference type="Proteomes" id="UP000594261"/>
    </source>
</evidence>
<dbReference type="Proteomes" id="UP000594261">
    <property type="component" value="Chromosome 10"/>
</dbReference>
<dbReference type="InterPro" id="IPR050231">
    <property type="entry name" value="Iron_ascorbate_oxido_reductase"/>
</dbReference>
<dbReference type="InterPro" id="IPR044861">
    <property type="entry name" value="IPNS-like_FE2OG_OXY"/>
</dbReference>
<organism evidence="9 10">
    <name type="scientific">Quercus lobata</name>
    <name type="common">Valley oak</name>
    <dbReference type="NCBI Taxonomy" id="97700"/>
    <lineage>
        <taxon>Eukaryota</taxon>
        <taxon>Viridiplantae</taxon>
        <taxon>Streptophyta</taxon>
        <taxon>Embryophyta</taxon>
        <taxon>Tracheophyta</taxon>
        <taxon>Spermatophyta</taxon>
        <taxon>Magnoliopsida</taxon>
        <taxon>eudicotyledons</taxon>
        <taxon>Gunneridae</taxon>
        <taxon>Pentapetalae</taxon>
        <taxon>rosids</taxon>
        <taxon>fabids</taxon>
        <taxon>Fagales</taxon>
        <taxon>Fagaceae</taxon>
        <taxon>Quercus</taxon>
    </lineage>
</organism>
<dbReference type="Pfam" id="PF03171">
    <property type="entry name" value="2OG-FeII_Oxy"/>
    <property type="match status" value="1"/>
</dbReference>
<reference evidence="9 10" key="1">
    <citation type="journal article" date="2016" name="G3 (Bethesda)">
        <title>First Draft Assembly and Annotation of the Genome of a California Endemic Oak Quercus lobata Nee (Fagaceae).</title>
        <authorList>
            <person name="Sork V.L."/>
            <person name="Fitz-Gibbon S.T."/>
            <person name="Puiu D."/>
            <person name="Crepeau M."/>
            <person name="Gugger P.F."/>
            <person name="Sherman R."/>
            <person name="Stevens K."/>
            <person name="Langley C.H."/>
            <person name="Pellegrini M."/>
            <person name="Salzberg S.L."/>
        </authorList>
    </citation>
    <scope>NUCLEOTIDE SEQUENCE [LARGE SCALE GENOMIC DNA]</scope>
    <source>
        <strain evidence="9 10">cv. SW786</strain>
    </source>
</reference>
<dbReference type="Gene3D" id="2.60.120.330">
    <property type="entry name" value="B-lactam Antibiotic, Isopenicillin N Synthase, Chain"/>
    <property type="match status" value="1"/>
</dbReference>
<reference evidence="9" key="2">
    <citation type="submission" date="2021-01" db="UniProtKB">
        <authorList>
            <consortium name="EnsemblPlants"/>
        </authorList>
    </citation>
    <scope>IDENTIFICATION</scope>
</reference>
<dbReference type="InterPro" id="IPR005123">
    <property type="entry name" value="Oxoglu/Fe-dep_dioxygenase_dom"/>
</dbReference>